<dbReference type="InterPro" id="IPR017761">
    <property type="entry name" value="Laccase"/>
</dbReference>
<dbReference type="InterPro" id="IPR033138">
    <property type="entry name" value="Cu_oxidase_CS"/>
</dbReference>
<evidence type="ECO:0000256" key="6">
    <source>
        <dbReference type="ARBA" id="ARBA00022523"/>
    </source>
</evidence>
<dbReference type="PROSITE" id="PS00080">
    <property type="entry name" value="MULTICOPPER_OXIDASE2"/>
    <property type="match status" value="1"/>
</dbReference>
<evidence type="ECO:0000256" key="1">
    <source>
        <dbReference type="ARBA" id="ARBA00000349"/>
    </source>
</evidence>
<evidence type="ECO:0000256" key="7">
    <source>
        <dbReference type="ARBA" id="ARBA00022525"/>
    </source>
</evidence>
<dbReference type="InterPro" id="IPR008972">
    <property type="entry name" value="Cupredoxin"/>
</dbReference>
<evidence type="ECO:0000313" key="18">
    <source>
        <dbReference type="Proteomes" id="UP000636709"/>
    </source>
</evidence>
<reference evidence="17" key="1">
    <citation type="submission" date="2020-07" db="EMBL/GenBank/DDBJ databases">
        <title>Genome sequence and genetic diversity analysis of an under-domesticated orphan crop, white fonio (Digitaria exilis).</title>
        <authorList>
            <person name="Bennetzen J.L."/>
            <person name="Chen S."/>
            <person name="Ma X."/>
            <person name="Wang X."/>
            <person name="Yssel A.E.J."/>
            <person name="Chaluvadi S.R."/>
            <person name="Johnson M."/>
            <person name="Gangashetty P."/>
            <person name="Hamidou F."/>
            <person name="Sanogo M.D."/>
            <person name="Zwaenepoel A."/>
            <person name="Wallace J."/>
            <person name="Van De Peer Y."/>
            <person name="Van Deynze A."/>
        </authorList>
    </citation>
    <scope>NUCLEOTIDE SEQUENCE</scope>
    <source>
        <tissue evidence="17">Leaves</tissue>
    </source>
</reference>
<dbReference type="EMBL" id="JACEFO010001622">
    <property type="protein sequence ID" value="KAF8729919.1"/>
    <property type="molecule type" value="Genomic_DNA"/>
</dbReference>
<evidence type="ECO:0000256" key="5">
    <source>
        <dbReference type="ARBA" id="ARBA00012297"/>
    </source>
</evidence>
<dbReference type="InterPro" id="IPR011707">
    <property type="entry name" value="Cu-oxidase-like_N"/>
</dbReference>
<protein>
    <recommendedName>
        <fullName evidence="5 13">Laccase</fullName>
        <ecNumber evidence="5 13">1.10.3.2</ecNumber>
    </recommendedName>
    <alternativeName>
        <fullName evidence="13">Benzenediol:oxygen oxidoreductase</fullName>
    </alternativeName>
    <alternativeName>
        <fullName evidence="13">Diphenol oxidase</fullName>
    </alternativeName>
    <alternativeName>
        <fullName evidence="13">Urishiol oxidase</fullName>
    </alternativeName>
</protein>
<dbReference type="NCBIfam" id="TIGR03389">
    <property type="entry name" value="laccase"/>
    <property type="match status" value="1"/>
</dbReference>
<dbReference type="GO" id="GO:0048046">
    <property type="term" value="C:apoplast"/>
    <property type="evidence" value="ECO:0007669"/>
    <property type="project" value="UniProtKB-SubCell"/>
</dbReference>
<evidence type="ECO:0000256" key="3">
    <source>
        <dbReference type="ARBA" id="ARBA00004271"/>
    </source>
</evidence>
<keyword evidence="10 13" id="KW-0560">Oxidoreductase</keyword>
<evidence type="ECO:0000256" key="13">
    <source>
        <dbReference type="RuleBase" id="RU361119"/>
    </source>
</evidence>
<dbReference type="OrthoDB" id="2121828at2759"/>
<feature type="domain" description="Plastocyanin-like" evidence="15">
    <location>
        <begin position="396"/>
        <end position="527"/>
    </location>
</feature>
<evidence type="ECO:0000256" key="9">
    <source>
        <dbReference type="ARBA" id="ARBA00022737"/>
    </source>
</evidence>
<dbReference type="Proteomes" id="UP000636709">
    <property type="component" value="Unassembled WGS sequence"/>
</dbReference>
<keyword evidence="7 13" id="KW-0964">Secreted</keyword>
<evidence type="ECO:0000256" key="11">
    <source>
        <dbReference type="ARBA" id="ARBA00023008"/>
    </source>
</evidence>
<dbReference type="CDD" id="cd13875">
    <property type="entry name" value="CuRO_2_LCC_plant"/>
    <property type="match status" value="1"/>
</dbReference>
<evidence type="ECO:0000259" key="14">
    <source>
        <dbReference type="Pfam" id="PF00394"/>
    </source>
</evidence>
<organism evidence="17 18">
    <name type="scientific">Digitaria exilis</name>
    <dbReference type="NCBI Taxonomy" id="1010633"/>
    <lineage>
        <taxon>Eukaryota</taxon>
        <taxon>Viridiplantae</taxon>
        <taxon>Streptophyta</taxon>
        <taxon>Embryophyta</taxon>
        <taxon>Tracheophyta</taxon>
        <taxon>Spermatophyta</taxon>
        <taxon>Magnoliopsida</taxon>
        <taxon>Liliopsida</taxon>
        <taxon>Poales</taxon>
        <taxon>Poaceae</taxon>
        <taxon>PACMAD clade</taxon>
        <taxon>Panicoideae</taxon>
        <taxon>Panicodae</taxon>
        <taxon>Paniceae</taxon>
        <taxon>Anthephorinae</taxon>
        <taxon>Digitaria</taxon>
    </lineage>
</organism>
<sequence>MRWLLLLGVVLTFGVGVSPAQASRANHYDFFIKETKITRLCHEKTALTVNGQFPGPTIYARKDDVVVVNVYNQGNKNITIHWHGVDQPRNPWSDGPEYITQCPIQPGANYTYTIIFTEEEGTLWWHAHSDFDRATVHGAIVIHPKRGSTYPYPKPHKEIPIILGEWWNVDVEQLVKEVQRTGGDVNISNANTINGQPGDLFPCSKDGTFRVAVEHGKTYMLRVINAGLTNEMFFGVAGHNLTVVGTDASYLKPFTVESIMIAPGQTMDVLLEADRATDGSCNSRYYMAARTFATNTNIDFDNTTATAILEYVDAPPSAGPPEFPNLPAATVEHPVDVPTHVDEHMLVTIAINVLPCGPGNETCQGPNGERLAASLNNVSFGNPSIDILDAYYYSIRPPFVFNFTDSNLTNQLWPTKRATEVKVLEYGTVVEVVFQDTVILGAESHPMHLHGFSFYVVGTGFGNFDENKDPKTYNLVDPPYQNTVAVPKAGWVAIRFRAANPGVWFMHCHFDRHLLWGMDTVFIVKDGKTPDAQVMRPPPNRPRC</sequence>
<feature type="chain" id="PRO_5033109039" description="Laccase" evidence="13">
    <location>
        <begin position="23"/>
        <end position="544"/>
    </location>
</feature>
<accession>A0A835F795</accession>
<comment type="similarity">
    <text evidence="4 13">Belongs to the multicopper oxidase family.</text>
</comment>
<dbReference type="CDD" id="cd13897">
    <property type="entry name" value="CuRO_3_LCC_plant"/>
    <property type="match status" value="1"/>
</dbReference>
<dbReference type="Pfam" id="PF07732">
    <property type="entry name" value="Cu-oxidase_3"/>
    <property type="match status" value="1"/>
</dbReference>
<evidence type="ECO:0000256" key="8">
    <source>
        <dbReference type="ARBA" id="ARBA00022723"/>
    </source>
</evidence>
<dbReference type="InterPro" id="IPR001117">
    <property type="entry name" value="Cu-oxidase_2nd"/>
</dbReference>
<dbReference type="InterPro" id="IPR045087">
    <property type="entry name" value="Cu-oxidase_fam"/>
</dbReference>
<comment type="catalytic activity">
    <reaction evidence="1 13">
        <text>4 hydroquinone + O2 = 4 benzosemiquinone + 2 H2O</text>
        <dbReference type="Rhea" id="RHEA:11276"/>
        <dbReference type="ChEBI" id="CHEBI:15377"/>
        <dbReference type="ChEBI" id="CHEBI:15379"/>
        <dbReference type="ChEBI" id="CHEBI:17594"/>
        <dbReference type="ChEBI" id="CHEBI:17977"/>
        <dbReference type="EC" id="1.10.3.2"/>
    </reaction>
</comment>
<keyword evidence="6 13" id="KW-0052">Apoplast</keyword>
<comment type="subcellular location">
    <subcellularLocation>
        <location evidence="3 13">Secreted</location>
        <location evidence="3 13">Extracellular space</location>
        <location evidence="3 13">Apoplast</location>
    </subcellularLocation>
</comment>
<gene>
    <name evidence="17" type="ORF">HU200_017381</name>
</gene>
<dbReference type="InterPro" id="IPR002355">
    <property type="entry name" value="Cu_oxidase_Cu_BS"/>
</dbReference>
<evidence type="ECO:0000256" key="4">
    <source>
        <dbReference type="ARBA" id="ARBA00010609"/>
    </source>
</evidence>
<dbReference type="InterPro" id="IPR034288">
    <property type="entry name" value="CuRO_1_LCC"/>
</dbReference>
<keyword evidence="12 13" id="KW-0439">Lignin degradation</keyword>
<dbReference type="GO" id="GO:0052716">
    <property type="term" value="F:hydroquinone:oxygen oxidoreductase activity"/>
    <property type="evidence" value="ECO:0007669"/>
    <property type="project" value="UniProtKB-EC"/>
</dbReference>
<evidence type="ECO:0000256" key="12">
    <source>
        <dbReference type="ARBA" id="ARBA00023185"/>
    </source>
</evidence>
<keyword evidence="13" id="KW-0732">Signal</keyword>
<dbReference type="SUPFAM" id="SSF49503">
    <property type="entry name" value="Cupredoxins"/>
    <property type="match status" value="3"/>
</dbReference>
<keyword evidence="8 13" id="KW-0479">Metal-binding</keyword>
<dbReference type="InterPro" id="IPR034289">
    <property type="entry name" value="CuRO_3_LCC"/>
</dbReference>
<keyword evidence="9 13" id="KW-0677">Repeat</keyword>
<evidence type="ECO:0000256" key="10">
    <source>
        <dbReference type="ARBA" id="ARBA00023002"/>
    </source>
</evidence>
<name>A0A835F795_9POAL</name>
<dbReference type="AlphaFoldDB" id="A0A835F795"/>
<evidence type="ECO:0000313" key="17">
    <source>
        <dbReference type="EMBL" id="KAF8729919.1"/>
    </source>
</evidence>
<keyword evidence="18" id="KW-1185">Reference proteome</keyword>
<dbReference type="PROSITE" id="PS00079">
    <property type="entry name" value="MULTICOPPER_OXIDASE1"/>
    <property type="match status" value="1"/>
</dbReference>
<evidence type="ECO:0000256" key="2">
    <source>
        <dbReference type="ARBA" id="ARBA00002075"/>
    </source>
</evidence>
<dbReference type="GO" id="GO:0005507">
    <property type="term" value="F:copper ion binding"/>
    <property type="evidence" value="ECO:0007669"/>
    <property type="project" value="InterPro"/>
</dbReference>
<comment type="caution">
    <text evidence="17">The sequence shown here is derived from an EMBL/GenBank/DDBJ whole genome shotgun (WGS) entry which is preliminary data.</text>
</comment>
<dbReference type="Pfam" id="PF07731">
    <property type="entry name" value="Cu-oxidase_2"/>
    <property type="match status" value="1"/>
</dbReference>
<evidence type="ECO:0000259" key="15">
    <source>
        <dbReference type="Pfam" id="PF07731"/>
    </source>
</evidence>
<dbReference type="EC" id="1.10.3.2" evidence="5 13"/>
<proteinExistence type="inferred from homology"/>
<dbReference type="InterPro" id="IPR011706">
    <property type="entry name" value="Cu-oxidase_C"/>
</dbReference>
<feature type="signal peptide" evidence="13">
    <location>
        <begin position="1"/>
        <end position="22"/>
    </location>
</feature>
<comment type="cofactor">
    <cofactor evidence="13">
        <name>Cu cation</name>
        <dbReference type="ChEBI" id="CHEBI:23378"/>
    </cofactor>
    <text evidence="13">Binds 4 Cu cations per monomer.</text>
</comment>
<keyword evidence="11 13" id="KW-0186">Copper</keyword>
<feature type="domain" description="Plastocyanin-like" evidence="14">
    <location>
        <begin position="158"/>
        <end position="312"/>
    </location>
</feature>
<dbReference type="PANTHER" id="PTHR11709">
    <property type="entry name" value="MULTI-COPPER OXIDASE"/>
    <property type="match status" value="1"/>
</dbReference>
<dbReference type="PANTHER" id="PTHR11709:SF262">
    <property type="entry name" value="LACCASE-14"/>
    <property type="match status" value="1"/>
</dbReference>
<evidence type="ECO:0000259" key="16">
    <source>
        <dbReference type="Pfam" id="PF07732"/>
    </source>
</evidence>
<comment type="function">
    <text evidence="2 13">Lignin degradation and detoxification of lignin-derived products.</text>
</comment>
<feature type="domain" description="Plastocyanin-like" evidence="16">
    <location>
        <begin position="32"/>
        <end position="146"/>
    </location>
</feature>
<dbReference type="InterPro" id="IPR034285">
    <property type="entry name" value="CuRO_2_LCC"/>
</dbReference>
<dbReference type="Gene3D" id="2.60.40.420">
    <property type="entry name" value="Cupredoxins - blue copper proteins"/>
    <property type="match status" value="3"/>
</dbReference>
<dbReference type="CDD" id="cd13849">
    <property type="entry name" value="CuRO_1_LCC_plant"/>
    <property type="match status" value="1"/>
</dbReference>
<dbReference type="GO" id="GO:0046274">
    <property type="term" value="P:lignin catabolic process"/>
    <property type="evidence" value="ECO:0007669"/>
    <property type="project" value="UniProtKB-KW"/>
</dbReference>
<dbReference type="Pfam" id="PF00394">
    <property type="entry name" value="Cu-oxidase"/>
    <property type="match status" value="1"/>
</dbReference>